<feature type="compositionally biased region" description="Basic and acidic residues" evidence="8">
    <location>
        <begin position="1810"/>
        <end position="1830"/>
    </location>
</feature>
<dbReference type="Gene3D" id="3.30.40.10">
    <property type="entry name" value="Zinc/RING finger domain, C3HC4 (zinc finger)"/>
    <property type="match status" value="2"/>
</dbReference>
<dbReference type="SMART" id="SM00249">
    <property type="entry name" value="PHD"/>
    <property type="match status" value="2"/>
</dbReference>
<organism evidence="10 11">
    <name type="scientific">Lithospermum erythrorhizon</name>
    <name type="common">Purple gromwell</name>
    <name type="synonym">Lithospermum officinale var. erythrorhizon</name>
    <dbReference type="NCBI Taxonomy" id="34254"/>
    <lineage>
        <taxon>Eukaryota</taxon>
        <taxon>Viridiplantae</taxon>
        <taxon>Streptophyta</taxon>
        <taxon>Embryophyta</taxon>
        <taxon>Tracheophyta</taxon>
        <taxon>Spermatophyta</taxon>
        <taxon>Magnoliopsida</taxon>
        <taxon>eudicotyledons</taxon>
        <taxon>Gunneridae</taxon>
        <taxon>Pentapetalae</taxon>
        <taxon>asterids</taxon>
        <taxon>lamiids</taxon>
        <taxon>Boraginales</taxon>
        <taxon>Boraginaceae</taxon>
        <taxon>Boraginoideae</taxon>
        <taxon>Lithospermeae</taxon>
        <taxon>Lithospermum</taxon>
    </lineage>
</organism>
<dbReference type="Proteomes" id="UP001454036">
    <property type="component" value="Unassembled WGS sequence"/>
</dbReference>
<feature type="domain" description="PHD-type" evidence="9">
    <location>
        <begin position="54"/>
        <end position="105"/>
    </location>
</feature>
<accession>A0AAV3Q7S8</accession>
<dbReference type="GO" id="GO:0008270">
    <property type="term" value="F:zinc ion binding"/>
    <property type="evidence" value="ECO:0007669"/>
    <property type="project" value="UniProtKB-KW"/>
</dbReference>
<dbReference type="InterPro" id="IPR019787">
    <property type="entry name" value="Znf_PHD-finger"/>
</dbReference>
<evidence type="ECO:0000256" key="8">
    <source>
        <dbReference type="SAM" id="MobiDB-lite"/>
    </source>
</evidence>
<keyword evidence="4" id="KW-0862">Zinc</keyword>
<gene>
    <name evidence="10" type="ORF">LIER_16325</name>
</gene>
<feature type="region of interest" description="Disordered" evidence="8">
    <location>
        <begin position="110"/>
        <end position="187"/>
    </location>
</feature>
<reference evidence="10 11" key="1">
    <citation type="submission" date="2024-01" db="EMBL/GenBank/DDBJ databases">
        <title>The complete chloroplast genome sequence of Lithospermum erythrorhizon: insights into the phylogenetic relationship among Boraginaceae species and the maternal lineages of purple gromwells.</title>
        <authorList>
            <person name="Okada T."/>
            <person name="Watanabe K."/>
        </authorList>
    </citation>
    <scope>NUCLEOTIDE SEQUENCE [LARGE SCALE GENOMIC DNA]</scope>
</reference>
<dbReference type="InterPro" id="IPR019786">
    <property type="entry name" value="Zinc_finger_PHD-type_CS"/>
</dbReference>
<dbReference type="PROSITE" id="PS51542">
    <property type="entry name" value="FYRN"/>
    <property type="match status" value="1"/>
</dbReference>
<feature type="compositionally biased region" description="Polar residues" evidence="8">
    <location>
        <begin position="1"/>
        <end position="15"/>
    </location>
</feature>
<evidence type="ECO:0000256" key="1">
    <source>
        <dbReference type="ARBA" id="ARBA00004123"/>
    </source>
</evidence>
<comment type="caution">
    <text evidence="10">The sequence shown here is derived from an EMBL/GenBank/DDBJ whole genome shotgun (WGS) entry which is preliminary data.</text>
</comment>
<feature type="region of interest" description="Disordered" evidence="8">
    <location>
        <begin position="1"/>
        <end position="20"/>
    </location>
</feature>
<evidence type="ECO:0000256" key="5">
    <source>
        <dbReference type="ARBA" id="ARBA00023117"/>
    </source>
</evidence>
<sequence length="1830" mass="204108">MEVNDQNQSNLPPNFSSHCEMSSESSAVDIVLTFHNSYKVPSSDVAELVEVVGDAVCGSCGGIEGKGEVIVCDRCEIGFHVECVGVGREEAEEMEEWVCGKCRKKRRKRGRGWSLGGKSKHRRRREGVGRGWSLGGRSKRGGEEDLLGFSQTSAGDSIGAKSMRSGTGFVSPQKTMNMPEASAGPSETIDVDDEVEPSLVKAAKKQCCVNVDDELPLQYADFFVLSAGKIDVRSTYHCADQIWPVGFKSCWHDNITGSLFVSEILDGGDPGPLFRVRRFPCCQSSIPIATTVLSDTAHHLSDDHKETDGCVTTNNYDDYDEDDSVVPMLTDPCLPIVDDVLAPIGSAFDEFHASQLSKHAHQKTKPIVEKSESNDWLELRDEVGELFVEEPSSSLAWRSMARKFLNSCQEIVLGSSFLKLVCPHLTEGIHIGYRDHLLKFFSSSPCLGIPSLITKEKLNSLSCELLKWLEKDRFGLSEHFVQEVVEKLPDVHSSANYILLNQRDPLTSLITVKSGILNANVKGGADTYKMESRCLPLGKPICTLLSPKLLGDVFQVWQFLWRFRGLLGLDLPLSFVALEMQLIDPYGGKSDPVWESGSAMLPERTSFLSKDELTNYFLTKVHTSLLQALLGELESKLVAIIEPNEDAGDLKRKRGRKKSVDCMLASKVTNYCTLPLNELTWPELARRYLLALSLLDGNMNSSNWTYDTSLKVLQCLRGDGGVLCGSLDGIAAIGVDALILAEATRSIFGCLNRESDMLGIGRNVHDGNNAFENSMSEAGLPDWAEVLLPVQKLPTNVGSRIRNCVRKALEKSPPEWAREILENSICKDVYKGNASGPTKRAALSVLSQALGEVSQPRPRSGKKSPSAKKRREKYISISSFMMKQCRVVLREAAAADEKKVFCYLMGRRLQTCGRDDRILGSKAVVSRPLDFRTIDIRLAAGAYHGSHEAFLEDVRELWMAIRTTYGENPDLLQLANKLSSNFESLYDQKVNALHRELVKYSKLHNVSLGSTKKVEDLLHSVSTVNIPKAPWDEGICKVCGINRDDTSVLLCDGCNGAYHTYCLNPPLSKIPKGNWFCPFCISHRHPFNDASTRSQTIHELQKKCDGKYTRKLFEMINCLSNAMEKTDYWELRLNERVHLLQFLCDEMLTSSPLRQHLETCAGVCDDLNTKLRKPSEYKTKLRSPSEYKTRNLKQDINYKKSILKSNDNGAPASSLECTDRWSSDISQGDKKTLGGKKVRGFHRGNLSVSMDHSEARSGDSELNSYKSNSQHWQISVNDREIQQEEMSLRSKFLGCDSAGRFYWAMVTPRNQISVIVSENKKLPGGKTTFTSAQDMSSKKGPPLGSMNGYRSPGGSNVPCPFTHEFSHDGFVSSRWVLFASDVEIKGLLDFLKDDYLCERQLRDSILKWQRRRFSKRQRFRKQEGPQFSSPLPQNFSQSDCSMSRAVNILEVKYGSFVESKAKSSSMLKGKAVGLDGMYRCECLEPVWPSRLHCSSCHKTFLLKVDVAVHDCQTAITVPVEDSLEGKDTINPGNVPEKYLDRICTRPESESNSMIPNQYHSDISTSPKLADICSKFVTECSNHELVKGVGLISSNGVPSFVPLESPYLSDPALKLDNYREDARCHISGDLPTEQIELSTGKISESHDPSSFPRNPPKHSVGPEANENSASFSHHYCGDFFMVPEASLRPLVGRASEVLRRIKCQLLDMDAALPEAALRVSKSLVERRWAWRSFVKSAQTIYEIVQAMVVLEDSIKAEYLSDSWLRWSSLSAAAKISTLSALALRLYSLDASIQYERTSPKERSSKQKKREKSTLDKKSNKKRKEDSKKGSI</sequence>
<dbReference type="Pfam" id="PF00628">
    <property type="entry name" value="PHD"/>
    <property type="match status" value="2"/>
</dbReference>
<dbReference type="Gene3D" id="1.20.920.10">
    <property type="entry name" value="Bromodomain-like"/>
    <property type="match status" value="1"/>
</dbReference>
<feature type="domain" description="PHD-type" evidence="9">
    <location>
        <begin position="1033"/>
        <end position="1083"/>
    </location>
</feature>
<evidence type="ECO:0000313" key="10">
    <source>
        <dbReference type="EMBL" id="GAA0159585.1"/>
    </source>
</evidence>
<keyword evidence="11" id="KW-1185">Reference proteome</keyword>
<evidence type="ECO:0000313" key="11">
    <source>
        <dbReference type="Proteomes" id="UP001454036"/>
    </source>
</evidence>
<dbReference type="CDD" id="cd15519">
    <property type="entry name" value="PHD1_Lid2p_like"/>
    <property type="match status" value="1"/>
</dbReference>
<evidence type="ECO:0000259" key="9">
    <source>
        <dbReference type="PROSITE" id="PS50016"/>
    </source>
</evidence>
<evidence type="ECO:0000256" key="4">
    <source>
        <dbReference type="ARBA" id="ARBA00022833"/>
    </source>
</evidence>
<feature type="region of interest" description="Disordered" evidence="8">
    <location>
        <begin position="1640"/>
        <end position="1663"/>
    </location>
</feature>
<proteinExistence type="predicted"/>
<dbReference type="EMBL" id="BAABME010003637">
    <property type="protein sequence ID" value="GAA0159585.1"/>
    <property type="molecule type" value="Genomic_DNA"/>
</dbReference>
<dbReference type="PANTHER" id="PTHR47162:SF8">
    <property type="entry name" value="METHYL-CPG-BINDING DOMAIN-CONTAINING PROTEIN 9"/>
    <property type="match status" value="1"/>
</dbReference>
<dbReference type="SUPFAM" id="SSF47370">
    <property type="entry name" value="Bromodomain"/>
    <property type="match status" value="1"/>
</dbReference>
<keyword evidence="6" id="KW-0539">Nucleus</keyword>
<dbReference type="InterPro" id="IPR001965">
    <property type="entry name" value="Znf_PHD"/>
</dbReference>
<feature type="region of interest" description="Disordered" evidence="8">
    <location>
        <begin position="850"/>
        <end position="870"/>
    </location>
</feature>
<comment type="subcellular location">
    <subcellularLocation>
        <location evidence="1">Nucleus</location>
    </subcellularLocation>
</comment>
<dbReference type="SUPFAM" id="SSF57903">
    <property type="entry name" value="FYVE/PHD zinc finger"/>
    <property type="match status" value="2"/>
</dbReference>
<dbReference type="InterPro" id="IPR028942">
    <property type="entry name" value="WHIM1_dom"/>
</dbReference>
<dbReference type="Pfam" id="PF15612">
    <property type="entry name" value="WHIM1"/>
    <property type="match status" value="1"/>
</dbReference>
<dbReference type="CDD" id="cd15489">
    <property type="entry name" value="PHD_SF"/>
    <property type="match status" value="1"/>
</dbReference>
<dbReference type="PROSITE" id="PS01359">
    <property type="entry name" value="ZF_PHD_1"/>
    <property type="match status" value="2"/>
</dbReference>
<evidence type="ECO:0000256" key="7">
    <source>
        <dbReference type="PROSITE-ProRule" id="PRU00146"/>
    </source>
</evidence>
<dbReference type="GO" id="GO:0000785">
    <property type="term" value="C:chromatin"/>
    <property type="evidence" value="ECO:0007669"/>
    <property type="project" value="UniProtKB-ARBA"/>
</dbReference>
<keyword evidence="5" id="KW-0103">Bromodomain</keyword>
<dbReference type="InterPro" id="IPR013083">
    <property type="entry name" value="Znf_RING/FYVE/PHD"/>
</dbReference>
<dbReference type="PROSITE" id="PS50016">
    <property type="entry name" value="ZF_PHD_2"/>
    <property type="match status" value="2"/>
</dbReference>
<dbReference type="PANTHER" id="PTHR47162">
    <property type="entry name" value="OS02G0192300 PROTEIN"/>
    <property type="match status" value="1"/>
</dbReference>
<evidence type="ECO:0000256" key="3">
    <source>
        <dbReference type="ARBA" id="ARBA00022771"/>
    </source>
</evidence>
<dbReference type="GO" id="GO:0005634">
    <property type="term" value="C:nucleus"/>
    <property type="evidence" value="ECO:0007669"/>
    <property type="project" value="UniProtKB-SubCell"/>
</dbReference>
<evidence type="ECO:0000256" key="2">
    <source>
        <dbReference type="ARBA" id="ARBA00022723"/>
    </source>
</evidence>
<feature type="compositionally biased region" description="Polar residues" evidence="8">
    <location>
        <begin position="164"/>
        <end position="176"/>
    </location>
</feature>
<feature type="compositionally biased region" description="Basic residues" evidence="8">
    <location>
        <begin position="859"/>
        <end position="870"/>
    </location>
</feature>
<name>A0AAV3Q7S8_LITER</name>
<dbReference type="InterPro" id="IPR011011">
    <property type="entry name" value="Znf_FYVE_PHD"/>
</dbReference>
<protein>
    <recommendedName>
        <fullName evidence="9">PHD-type domain-containing protein</fullName>
    </recommendedName>
</protein>
<feature type="region of interest" description="Disordered" evidence="8">
    <location>
        <begin position="1794"/>
        <end position="1830"/>
    </location>
</feature>
<evidence type="ECO:0000256" key="6">
    <source>
        <dbReference type="ARBA" id="ARBA00023242"/>
    </source>
</evidence>
<keyword evidence="3 7" id="KW-0863">Zinc-finger</keyword>
<keyword evidence="2" id="KW-0479">Metal-binding</keyword>
<dbReference type="InterPro" id="IPR003888">
    <property type="entry name" value="FYrich_N"/>
</dbReference>
<dbReference type="InterPro" id="IPR036427">
    <property type="entry name" value="Bromodomain-like_sf"/>
</dbReference>